<comment type="caution">
    <text evidence="1">The sequence shown here is derived from an EMBL/GenBank/DDBJ whole genome shotgun (WGS) entry which is preliminary data.</text>
</comment>
<gene>
    <name evidence="1" type="ORF">ENM21_00600</name>
</gene>
<accession>A0A7C5RRZ3</accession>
<protein>
    <submittedName>
        <fullName evidence="1">Uncharacterized protein</fullName>
    </submittedName>
</protein>
<sequence length="164" mass="18805">MSVRIRQEEPVLVSRGVSVPDTRIVGDSKLDDILFHTEEPERTQLLRAWLDADHLGDGRVRIAPASGKPLVIRYQGREWTFGPEGRRVPRRVAIDLLLSFGERGLYRGRDQATGFTRLQWTTLKPEIRALYDESKISFLDDYLTHVVEVEEPEQGHQERGKKAS</sequence>
<proteinExistence type="predicted"/>
<reference evidence="1" key="1">
    <citation type="journal article" date="2020" name="mSystems">
        <title>Genome- and Community-Level Interaction Insights into Carbon Utilization and Element Cycling Functions of Hydrothermarchaeota in Hydrothermal Sediment.</title>
        <authorList>
            <person name="Zhou Z."/>
            <person name="Liu Y."/>
            <person name="Xu W."/>
            <person name="Pan J."/>
            <person name="Luo Z.H."/>
            <person name="Li M."/>
        </authorList>
    </citation>
    <scope>NUCLEOTIDE SEQUENCE [LARGE SCALE GENOMIC DNA]</scope>
    <source>
        <strain evidence="1">SpSt-1065</strain>
    </source>
</reference>
<dbReference type="AlphaFoldDB" id="A0A7C5RRZ3"/>
<evidence type="ECO:0000313" key="1">
    <source>
        <dbReference type="EMBL" id="HHM95708.1"/>
    </source>
</evidence>
<organism evidence="1">
    <name type="scientific">Thermomicrobium roseum</name>
    <dbReference type="NCBI Taxonomy" id="500"/>
    <lineage>
        <taxon>Bacteria</taxon>
        <taxon>Pseudomonadati</taxon>
        <taxon>Thermomicrobiota</taxon>
        <taxon>Thermomicrobia</taxon>
        <taxon>Thermomicrobiales</taxon>
        <taxon>Thermomicrobiaceae</taxon>
        <taxon>Thermomicrobium</taxon>
    </lineage>
</organism>
<name>A0A7C5RRZ3_THERO</name>
<dbReference type="EMBL" id="DRWX01000030">
    <property type="protein sequence ID" value="HHM95708.1"/>
    <property type="molecule type" value="Genomic_DNA"/>
</dbReference>